<feature type="compositionally biased region" description="Pro residues" evidence="1">
    <location>
        <begin position="524"/>
        <end position="538"/>
    </location>
</feature>
<dbReference type="Pfam" id="PF02470">
    <property type="entry name" value="MlaD"/>
    <property type="match status" value="1"/>
</dbReference>
<evidence type="ECO:0000256" key="1">
    <source>
        <dbReference type="SAM" id="MobiDB-lite"/>
    </source>
</evidence>
<dbReference type="PANTHER" id="PTHR33371:SF4">
    <property type="entry name" value="INTERMEMBRANE PHOSPHOLIPID TRANSPORT SYSTEM BINDING PROTEIN MLAD"/>
    <property type="match status" value="1"/>
</dbReference>
<keyword evidence="4" id="KW-1185">Reference proteome</keyword>
<accession>A0ABT4RG28</accession>
<evidence type="ECO:0000313" key="3">
    <source>
        <dbReference type="EMBL" id="MDA0137501.1"/>
    </source>
</evidence>
<reference evidence="3" key="1">
    <citation type="submission" date="2022-10" db="EMBL/GenBank/DDBJ databases">
        <title>The WGS of Solirubrobacter sp. CPCC 204708.</title>
        <authorList>
            <person name="Jiang Z."/>
        </authorList>
    </citation>
    <scope>NUCLEOTIDE SEQUENCE</scope>
    <source>
        <strain evidence="3">CPCC 204708</strain>
    </source>
</reference>
<dbReference type="RefSeq" id="WP_202955828.1">
    <property type="nucleotide sequence ID" value="NZ_JAPCID010000009.1"/>
</dbReference>
<feature type="compositionally biased region" description="Low complexity" evidence="1">
    <location>
        <begin position="462"/>
        <end position="523"/>
    </location>
</feature>
<evidence type="ECO:0000259" key="2">
    <source>
        <dbReference type="Pfam" id="PF02470"/>
    </source>
</evidence>
<name>A0ABT4RG28_9ACTN</name>
<sequence>MIRFLAGLAIVAVIAVGAFLIFGNREDDGAYRVRAIFDNAGFVIPGEDVKIAGVRVGKIASIDVTEDFKAAVVLEITEPGYRNWKRDASCIVRPQNLIGERFVECKPTQVRSANAEPPPDLDLIESGPGEGQRLVPVENTSQSVDIDLIGNTMREPERERLSLILNELGTGLAGRGRDLNDVIRRANPALRETDRVLEILARQNTVLEQLAVNSDTVLAPLARDRRQVASAIRNSSRVAEATAERREDLAADIETLPEFLDEFDPTMERLGSLADESTPLLTDLGARADDINNVVRRLGPFSEAAIPAIDSLGEAAQTGTPALTEARPVIADLRSLANDIRPVGTNLRGVLESFRDTDGIQRLMDYIFFQVAAINGYDATGHYLRAGLLVNQCTTYAVRPVAGCTANYPPAAGASAATARASSAVDGVGEDPVLRATAIAIARALGQQVEQEKAKIDRTLTAKKPGGKAEAPAGAAPRIRGAAPTATATATAPPSASPVEQAPAPAPSSAPTTAPPAAETPAPTAAPPTPTAPAPTATPDPGEGLLDFLFGEEGG</sequence>
<feature type="region of interest" description="Disordered" evidence="1">
    <location>
        <begin position="458"/>
        <end position="555"/>
    </location>
</feature>
<evidence type="ECO:0000313" key="4">
    <source>
        <dbReference type="Proteomes" id="UP001147700"/>
    </source>
</evidence>
<proteinExistence type="predicted"/>
<dbReference type="PANTHER" id="PTHR33371">
    <property type="entry name" value="INTERMEMBRANE PHOSPHOLIPID TRANSPORT SYSTEM BINDING PROTEIN MLAD-RELATED"/>
    <property type="match status" value="1"/>
</dbReference>
<dbReference type="InterPro" id="IPR052336">
    <property type="entry name" value="MlaD_Phospholipid_Transporter"/>
</dbReference>
<feature type="compositionally biased region" description="Low complexity" evidence="1">
    <location>
        <begin position="539"/>
        <end position="555"/>
    </location>
</feature>
<organism evidence="3 4">
    <name type="scientific">Solirubrobacter deserti</name>
    <dbReference type="NCBI Taxonomy" id="2282478"/>
    <lineage>
        <taxon>Bacteria</taxon>
        <taxon>Bacillati</taxon>
        <taxon>Actinomycetota</taxon>
        <taxon>Thermoleophilia</taxon>
        <taxon>Solirubrobacterales</taxon>
        <taxon>Solirubrobacteraceae</taxon>
        <taxon>Solirubrobacter</taxon>
    </lineage>
</organism>
<comment type="caution">
    <text evidence="3">The sequence shown here is derived from an EMBL/GenBank/DDBJ whole genome shotgun (WGS) entry which is preliminary data.</text>
</comment>
<gene>
    <name evidence="3" type="ORF">OJ962_08345</name>
</gene>
<dbReference type="EMBL" id="JAPCID010000009">
    <property type="protein sequence ID" value="MDA0137501.1"/>
    <property type="molecule type" value="Genomic_DNA"/>
</dbReference>
<dbReference type="Proteomes" id="UP001147700">
    <property type="component" value="Unassembled WGS sequence"/>
</dbReference>
<protein>
    <submittedName>
        <fullName evidence="3">MlaD family protein</fullName>
    </submittedName>
</protein>
<dbReference type="InterPro" id="IPR003399">
    <property type="entry name" value="Mce/MlaD"/>
</dbReference>
<feature type="domain" description="Mce/MlaD" evidence="2">
    <location>
        <begin position="30"/>
        <end position="107"/>
    </location>
</feature>